<dbReference type="OrthoDB" id="2121326at2759"/>
<protein>
    <submittedName>
        <fullName evidence="5">Thiol:disulfide interchange protein dsbe</fullName>
    </submittedName>
</protein>
<dbReference type="SUPFAM" id="SSF48403">
    <property type="entry name" value="Ankyrin repeat"/>
    <property type="match status" value="1"/>
</dbReference>
<dbReference type="InterPro" id="IPR036249">
    <property type="entry name" value="Thioredoxin-like_sf"/>
</dbReference>
<dbReference type="GO" id="GO:0016491">
    <property type="term" value="F:oxidoreductase activity"/>
    <property type="evidence" value="ECO:0007669"/>
    <property type="project" value="InterPro"/>
</dbReference>
<dbReference type="GO" id="GO:0016209">
    <property type="term" value="F:antioxidant activity"/>
    <property type="evidence" value="ECO:0007669"/>
    <property type="project" value="InterPro"/>
</dbReference>
<dbReference type="EMBL" id="JAPDFW010000070">
    <property type="protein sequence ID" value="KAJ5074285.1"/>
    <property type="molecule type" value="Genomic_DNA"/>
</dbReference>
<dbReference type="InterPro" id="IPR012336">
    <property type="entry name" value="Thioredoxin-like_fold"/>
</dbReference>
<organism evidence="5 6">
    <name type="scientific">Anaeramoeba ignava</name>
    <name type="common">Anaerobic marine amoeba</name>
    <dbReference type="NCBI Taxonomy" id="1746090"/>
    <lineage>
        <taxon>Eukaryota</taxon>
        <taxon>Metamonada</taxon>
        <taxon>Anaeramoebidae</taxon>
        <taxon>Anaeramoeba</taxon>
    </lineage>
</organism>
<dbReference type="SUPFAM" id="SSF52833">
    <property type="entry name" value="Thioredoxin-like"/>
    <property type="match status" value="1"/>
</dbReference>
<evidence type="ECO:0000313" key="6">
    <source>
        <dbReference type="Proteomes" id="UP001149090"/>
    </source>
</evidence>
<dbReference type="AlphaFoldDB" id="A0A9Q0LND3"/>
<accession>A0A9Q0LND3</accession>
<dbReference type="Proteomes" id="UP001149090">
    <property type="component" value="Unassembled WGS sequence"/>
</dbReference>
<dbReference type="PROSITE" id="PS50088">
    <property type="entry name" value="ANK_REPEAT"/>
    <property type="match status" value="1"/>
</dbReference>
<dbReference type="Gene3D" id="1.25.40.20">
    <property type="entry name" value="Ankyrin repeat-containing domain"/>
    <property type="match status" value="2"/>
</dbReference>
<sequence length="629" mass="70819">MSEIGSEAPPIKVGKWLKNGIDIEGLIGTKAIVLEFWAFWCPPCIRAIPHINKLSQQFQDIVFIGMTSNRNDLKQSEDLVEKMKNDMDYHIAIDDEDGTTDTNYMKKFGVSGIPHCFFISKEGKILWHGHPMELDPVLDVENSDISVRDFYRSIVANDNSKILEVLNQSPEKAKTIPKTLIEMLVEKKNFVVLEKILDTDIDMSQMSMNDFFDFADFPQNFLRKLLSKLSKTPMTIDSLDGSILAVVRIIYGYFRTFQMDMVADFTEQFCQSIRDIHEKIPFDFTQKQILFPFVRSMISGLVEYILGLHKFTDEQYNARDGDRTILDSLFAFYSYIPQPEEAKKILSMILPHLSSETLTMSLDTCFLIDSSVVDLCISAPTFDVHAKTQSGQTVLHLAVQNKMNQIVAKVISMGANVNEVDGDGASPLHYCNASSLPLLLDAGADPKVLNSAGKNFFESVATHGLDLDFVEEVKNRKLLNSVDFVKGIIRDKRFSKDVKQLISDENIKATSDLLLAAAESGAVANVLFLLSQGADPNAKNSNQSNLLHLSAQHATVDEFKSLVSLSGLQLTDEKDDLGWNVFHYAGYKSNKTLYAYLKEELNQDPVIFHRSHLVEHLMDESEPDSKFQC</sequence>
<dbReference type="PANTHER" id="PTHR24126">
    <property type="entry name" value="ANKYRIN REPEAT, PH AND SEC7 DOMAIN CONTAINING PROTEIN SECG-RELATED"/>
    <property type="match status" value="1"/>
</dbReference>
<keyword evidence="6" id="KW-1185">Reference proteome</keyword>
<name>A0A9Q0LND3_ANAIG</name>
<dbReference type="InterPro" id="IPR013766">
    <property type="entry name" value="Thioredoxin_domain"/>
</dbReference>
<evidence type="ECO:0000256" key="3">
    <source>
        <dbReference type="PROSITE-ProRule" id="PRU00023"/>
    </source>
</evidence>
<evidence type="ECO:0000256" key="1">
    <source>
        <dbReference type="ARBA" id="ARBA00022737"/>
    </source>
</evidence>
<keyword evidence="2 3" id="KW-0040">ANK repeat</keyword>
<feature type="repeat" description="ANK" evidence="3">
    <location>
        <begin position="390"/>
        <end position="422"/>
    </location>
</feature>
<dbReference type="InterPro" id="IPR036770">
    <property type="entry name" value="Ankyrin_rpt-contain_sf"/>
</dbReference>
<reference evidence="5" key="1">
    <citation type="submission" date="2022-10" db="EMBL/GenBank/DDBJ databases">
        <title>Novel sulphate-reducing endosymbionts in the free-living metamonad Anaeramoeba.</title>
        <authorList>
            <person name="Jerlstrom-Hultqvist J."/>
            <person name="Cepicka I."/>
            <person name="Gallot-Lavallee L."/>
            <person name="Salas-Leiva D."/>
            <person name="Curtis B.A."/>
            <person name="Zahonova K."/>
            <person name="Pipaliya S."/>
            <person name="Dacks J."/>
            <person name="Roger A.J."/>
        </authorList>
    </citation>
    <scope>NUCLEOTIDE SEQUENCE</scope>
    <source>
        <strain evidence="5">BMAN</strain>
    </source>
</reference>
<dbReference type="PROSITE" id="PS50297">
    <property type="entry name" value="ANK_REP_REGION"/>
    <property type="match status" value="1"/>
</dbReference>
<dbReference type="Pfam" id="PF13905">
    <property type="entry name" value="Thioredoxin_8"/>
    <property type="match status" value="1"/>
</dbReference>
<dbReference type="Pfam" id="PF12796">
    <property type="entry name" value="Ank_2"/>
    <property type="match status" value="2"/>
</dbReference>
<comment type="caution">
    <text evidence="5">The sequence shown here is derived from an EMBL/GenBank/DDBJ whole genome shotgun (WGS) entry which is preliminary data.</text>
</comment>
<evidence type="ECO:0000313" key="5">
    <source>
        <dbReference type="EMBL" id="KAJ5074285.1"/>
    </source>
</evidence>
<evidence type="ECO:0000256" key="2">
    <source>
        <dbReference type="ARBA" id="ARBA00023043"/>
    </source>
</evidence>
<keyword evidence="1" id="KW-0677">Repeat</keyword>
<feature type="domain" description="Thioredoxin" evidence="4">
    <location>
        <begin position="2"/>
        <end position="146"/>
    </location>
</feature>
<proteinExistence type="predicted"/>
<dbReference type="Gene3D" id="3.40.30.10">
    <property type="entry name" value="Glutaredoxin"/>
    <property type="match status" value="1"/>
</dbReference>
<dbReference type="SMART" id="SM00248">
    <property type="entry name" value="ANK"/>
    <property type="match status" value="3"/>
</dbReference>
<gene>
    <name evidence="5" type="ORF">M0811_00914</name>
</gene>
<dbReference type="CDD" id="cd02966">
    <property type="entry name" value="TlpA_like_family"/>
    <property type="match status" value="1"/>
</dbReference>
<dbReference type="InterPro" id="IPR002110">
    <property type="entry name" value="Ankyrin_rpt"/>
</dbReference>
<evidence type="ECO:0000259" key="4">
    <source>
        <dbReference type="PROSITE" id="PS51352"/>
    </source>
</evidence>
<dbReference type="PROSITE" id="PS51352">
    <property type="entry name" value="THIOREDOXIN_2"/>
    <property type="match status" value="1"/>
</dbReference>